<keyword evidence="3" id="KW-1185">Reference proteome</keyword>
<dbReference type="AlphaFoldDB" id="A0AAD8QBF7"/>
<dbReference type="Proteomes" id="UP001230504">
    <property type="component" value="Unassembled WGS sequence"/>
</dbReference>
<proteinExistence type="predicted"/>
<dbReference type="GeneID" id="85435241"/>
<protein>
    <submittedName>
        <fullName evidence="2">Uncharacterized protein</fullName>
    </submittedName>
</protein>
<comment type="caution">
    <text evidence="2">The sequence shown here is derived from an EMBL/GenBank/DDBJ whole genome shotgun (WGS) entry which is preliminary data.</text>
</comment>
<dbReference type="RefSeq" id="XP_060420192.1">
    <property type="nucleotide sequence ID" value="XM_060551001.1"/>
</dbReference>
<evidence type="ECO:0000256" key="1">
    <source>
        <dbReference type="SAM" id="MobiDB-lite"/>
    </source>
</evidence>
<evidence type="ECO:0000313" key="3">
    <source>
        <dbReference type="Proteomes" id="UP001230504"/>
    </source>
</evidence>
<accession>A0AAD8QBF7</accession>
<feature type="compositionally biased region" description="Pro residues" evidence="1">
    <location>
        <begin position="197"/>
        <end position="206"/>
    </location>
</feature>
<gene>
    <name evidence="2" type="ORF">LY79DRAFT_145550</name>
</gene>
<feature type="compositionally biased region" description="Pro residues" evidence="1">
    <location>
        <begin position="25"/>
        <end position="35"/>
    </location>
</feature>
<reference evidence="2" key="1">
    <citation type="submission" date="2021-06" db="EMBL/GenBank/DDBJ databases">
        <title>Comparative genomics, transcriptomics and evolutionary studies reveal genomic signatures of adaptation to plant cell wall in hemibiotrophic fungi.</title>
        <authorList>
            <consortium name="DOE Joint Genome Institute"/>
            <person name="Baroncelli R."/>
            <person name="Diaz J.F."/>
            <person name="Benocci T."/>
            <person name="Peng M."/>
            <person name="Battaglia E."/>
            <person name="Haridas S."/>
            <person name="Andreopoulos W."/>
            <person name="Labutti K."/>
            <person name="Pangilinan J."/>
            <person name="Floch G.L."/>
            <person name="Makela M.R."/>
            <person name="Henrissat B."/>
            <person name="Grigoriev I.V."/>
            <person name="Crouch J.A."/>
            <person name="De Vries R.P."/>
            <person name="Sukno S.A."/>
            <person name="Thon M.R."/>
        </authorList>
    </citation>
    <scope>NUCLEOTIDE SEQUENCE</scope>
    <source>
        <strain evidence="2">CBS 125086</strain>
    </source>
</reference>
<feature type="region of interest" description="Disordered" evidence="1">
    <location>
        <begin position="1"/>
        <end position="62"/>
    </location>
</feature>
<sequence length="219" mass="23004">MSSRNGAVRSDNAIDEEAPSSPTFANPPNPYPPPFLTTSSRPLPSRRRASTHPLLRPESSSIPEVQSYRHLVPACCLPGSISSIVGARSGTVTITAAAGRVPFPSSSTPFLFSSHAPPHSTLLDRPSFGNFPPIPVIPSADYPASTRYLSSAHTPPPAEHPCLTDDQRLPRPLSITASGNPTPRYPIVAHAIGGCPEPRPGSPKPAPSTVHPAGIAHAF</sequence>
<dbReference type="EMBL" id="JAHLJV010000002">
    <property type="protein sequence ID" value="KAK1599603.1"/>
    <property type="molecule type" value="Genomic_DNA"/>
</dbReference>
<feature type="region of interest" description="Disordered" evidence="1">
    <location>
        <begin position="148"/>
        <end position="169"/>
    </location>
</feature>
<feature type="region of interest" description="Disordered" evidence="1">
    <location>
        <begin position="195"/>
        <end position="219"/>
    </location>
</feature>
<evidence type="ECO:0000313" key="2">
    <source>
        <dbReference type="EMBL" id="KAK1599603.1"/>
    </source>
</evidence>
<organism evidence="2 3">
    <name type="scientific">Colletotrichum navitas</name>
    <dbReference type="NCBI Taxonomy" id="681940"/>
    <lineage>
        <taxon>Eukaryota</taxon>
        <taxon>Fungi</taxon>
        <taxon>Dikarya</taxon>
        <taxon>Ascomycota</taxon>
        <taxon>Pezizomycotina</taxon>
        <taxon>Sordariomycetes</taxon>
        <taxon>Hypocreomycetidae</taxon>
        <taxon>Glomerellales</taxon>
        <taxon>Glomerellaceae</taxon>
        <taxon>Colletotrichum</taxon>
        <taxon>Colletotrichum graminicola species complex</taxon>
    </lineage>
</organism>
<name>A0AAD8QBF7_9PEZI</name>